<name>A0A9N9XKP9_PHYSR</name>
<keyword evidence="2" id="KW-1185">Reference proteome</keyword>
<accession>A0A9N9XKP9</accession>
<evidence type="ECO:0000313" key="1">
    <source>
        <dbReference type="EMBL" id="CAG9855647.1"/>
    </source>
</evidence>
<proteinExistence type="predicted"/>
<dbReference type="EMBL" id="OU900104">
    <property type="protein sequence ID" value="CAG9855647.1"/>
    <property type="molecule type" value="Genomic_DNA"/>
</dbReference>
<dbReference type="Proteomes" id="UP001153712">
    <property type="component" value="Chromosome 11"/>
</dbReference>
<reference evidence="1" key="1">
    <citation type="submission" date="2022-01" db="EMBL/GenBank/DDBJ databases">
        <authorList>
            <person name="King R."/>
        </authorList>
    </citation>
    <scope>NUCLEOTIDE SEQUENCE</scope>
</reference>
<sequence>MSRKLYLLMVRNCLFVKLKKMPVFVRWHRALVLVNPAFQRSIENGRVRKWQNEKKEVADHLELENVFVEH</sequence>
<evidence type="ECO:0000313" key="2">
    <source>
        <dbReference type="Proteomes" id="UP001153712"/>
    </source>
</evidence>
<dbReference type="AlphaFoldDB" id="A0A9N9XKP9"/>
<gene>
    <name evidence="1" type="ORF">PHYEVI_LOCUS2093</name>
</gene>
<organism evidence="1 2">
    <name type="scientific">Phyllotreta striolata</name>
    <name type="common">Striped flea beetle</name>
    <name type="synonym">Crioceris striolata</name>
    <dbReference type="NCBI Taxonomy" id="444603"/>
    <lineage>
        <taxon>Eukaryota</taxon>
        <taxon>Metazoa</taxon>
        <taxon>Ecdysozoa</taxon>
        <taxon>Arthropoda</taxon>
        <taxon>Hexapoda</taxon>
        <taxon>Insecta</taxon>
        <taxon>Pterygota</taxon>
        <taxon>Neoptera</taxon>
        <taxon>Endopterygota</taxon>
        <taxon>Coleoptera</taxon>
        <taxon>Polyphaga</taxon>
        <taxon>Cucujiformia</taxon>
        <taxon>Chrysomeloidea</taxon>
        <taxon>Chrysomelidae</taxon>
        <taxon>Galerucinae</taxon>
        <taxon>Alticini</taxon>
        <taxon>Phyllotreta</taxon>
    </lineage>
</organism>
<protein>
    <submittedName>
        <fullName evidence="1">Uncharacterized protein</fullName>
    </submittedName>
</protein>